<dbReference type="Proteomes" id="UP000276133">
    <property type="component" value="Unassembled WGS sequence"/>
</dbReference>
<sequence length="85" mass="10018">MVTLFKLYASVNVHKLISSQKIADKLYTLNSGSYHSEALLLNKYKQKTIDHQFFLSRELSLNHSIAIFMKIYQILQKNPYFHLIK</sequence>
<accession>A0A3M7PR63</accession>
<name>A0A3M7PR63_BRAPC</name>
<organism evidence="1 2">
    <name type="scientific">Brachionus plicatilis</name>
    <name type="common">Marine rotifer</name>
    <name type="synonym">Brachionus muelleri</name>
    <dbReference type="NCBI Taxonomy" id="10195"/>
    <lineage>
        <taxon>Eukaryota</taxon>
        <taxon>Metazoa</taxon>
        <taxon>Spiralia</taxon>
        <taxon>Gnathifera</taxon>
        <taxon>Rotifera</taxon>
        <taxon>Eurotatoria</taxon>
        <taxon>Monogononta</taxon>
        <taxon>Pseudotrocha</taxon>
        <taxon>Ploima</taxon>
        <taxon>Brachionidae</taxon>
        <taxon>Brachionus</taxon>
    </lineage>
</organism>
<comment type="caution">
    <text evidence="1">The sequence shown here is derived from an EMBL/GenBank/DDBJ whole genome shotgun (WGS) entry which is preliminary data.</text>
</comment>
<reference evidence="1 2" key="1">
    <citation type="journal article" date="2018" name="Sci. Rep.">
        <title>Genomic signatures of local adaptation to the degree of environmental predictability in rotifers.</title>
        <authorList>
            <person name="Franch-Gras L."/>
            <person name="Hahn C."/>
            <person name="Garcia-Roger E.M."/>
            <person name="Carmona M.J."/>
            <person name="Serra M."/>
            <person name="Gomez A."/>
        </authorList>
    </citation>
    <scope>NUCLEOTIDE SEQUENCE [LARGE SCALE GENOMIC DNA]</scope>
    <source>
        <strain evidence="1">HYR1</strain>
    </source>
</reference>
<dbReference type="AlphaFoldDB" id="A0A3M7PR63"/>
<evidence type="ECO:0000313" key="1">
    <source>
        <dbReference type="EMBL" id="RNA01513.1"/>
    </source>
</evidence>
<keyword evidence="2" id="KW-1185">Reference proteome</keyword>
<dbReference type="EMBL" id="REGN01009295">
    <property type="protein sequence ID" value="RNA01513.1"/>
    <property type="molecule type" value="Genomic_DNA"/>
</dbReference>
<evidence type="ECO:0000313" key="2">
    <source>
        <dbReference type="Proteomes" id="UP000276133"/>
    </source>
</evidence>
<gene>
    <name evidence="1" type="ORF">BpHYR1_018880</name>
</gene>
<proteinExistence type="predicted"/>
<protein>
    <submittedName>
        <fullName evidence="1">Uncharacterized protein</fullName>
    </submittedName>
</protein>